<dbReference type="Proteomes" id="UP001176941">
    <property type="component" value="Chromosome 1"/>
</dbReference>
<proteinExistence type="predicted"/>
<keyword evidence="2" id="KW-1185">Reference proteome</keyword>
<accession>A0ABN8XT16</accession>
<protein>
    <submittedName>
        <fullName evidence="1">Uncharacterized protein</fullName>
    </submittedName>
</protein>
<organism evidence="1 2">
    <name type="scientific">Rangifer tarandus platyrhynchus</name>
    <name type="common">Svalbard reindeer</name>
    <dbReference type="NCBI Taxonomy" id="3082113"/>
    <lineage>
        <taxon>Eukaryota</taxon>
        <taxon>Metazoa</taxon>
        <taxon>Chordata</taxon>
        <taxon>Craniata</taxon>
        <taxon>Vertebrata</taxon>
        <taxon>Euteleostomi</taxon>
        <taxon>Mammalia</taxon>
        <taxon>Eutheria</taxon>
        <taxon>Laurasiatheria</taxon>
        <taxon>Artiodactyla</taxon>
        <taxon>Ruminantia</taxon>
        <taxon>Pecora</taxon>
        <taxon>Cervidae</taxon>
        <taxon>Odocoileinae</taxon>
        <taxon>Rangifer</taxon>
    </lineage>
</organism>
<reference evidence="1" key="1">
    <citation type="submission" date="2023-04" db="EMBL/GenBank/DDBJ databases">
        <authorList>
            <consortium name="ELIXIR-Norway"/>
        </authorList>
    </citation>
    <scope>NUCLEOTIDE SEQUENCE [LARGE SCALE GENOMIC DNA]</scope>
</reference>
<sequence length="108" mass="12349">MLLLNTSCTREIIISQRESERLACLAFVVVLPCYLLNRENFVWWERFLKHTYTQYIWGNAQVGAGSAERRRHWSAATASTTSPWGTHPCAQAIIVNDKVTIEVIIVLN</sequence>
<evidence type="ECO:0000313" key="2">
    <source>
        <dbReference type="Proteomes" id="UP001176941"/>
    </source>
</evidence>
<name>A0ABN8XT16_RANTA</name>
<dbReference type="EMBL" id="OX459937">
    <property type="protein sequence ID" value="CAI9152276.1"/>
    <property type="molecule type" value="Genomic_DNA"/>
</dbReference>
<gene>
    <name evidence="1" type="ORF">MRATA1EN1_LOCUS1238</name>
</gene>
<evidence type="ECO:0000313" key="1">
    <source>
        <dbReference type="EMBL" id="CAI9152276.1"/>
    </source>
</evidence>